<evidence type="ECO:0000313" key="2">
    <source>
        <dbReference type="Proteomes" id="UP000092462"/>
    </source>
</evidence>
<protein>
    <submittedName>
        <fullName evidence="1">Uncharacterized protein</fullName>
    </submittedName>
</protein>
<accession>A0A1B0DAQ2</accession>
<reference evidence="1" key="1">
    <citation type="submission" date="2022-08" db="UniProtKB">
        <authorList>
            <consortium name="EnsemblMetazoa"/>
        </authorList>
    </citation>
    <scope>IDENTIFICATION</scope>
    <source>
        <strain evidence="1">Israel</strain>
    </source>
</reference>
<dbReference type="EMBL" id="AJVK01013370">
    <property type="status" value="NOT_ANNOTATED_CDS"/>
    <property type="molecule type" value="Genomic_DNA"/>
</dbReference>
<dbReference type="Proteomes" id="UP000092462">
    <property type="component" value="Unassembled WGS sequence"/>
</dbReference>
<dbReference type="VEuPathDB" id="VectorBase:PPAI004757"/>
<organism evidence="1 2">
    <name type="scientific">Phlebotomus papatasi</name>
    <name type="common">Sandfly</name>
    <dbReference type="NCBI Taxonomy" id="29031"/>
    <lineage>
        <taxon>Eukaryota</taxon>
        <taxon>Metazoa</taxon>
        <taxon>Ecdysozoa</taxon>
        <taxon>Arthropoda</taxon>
        <taxon>Hexapoda</taxon>
        <taxon>Insecta</taxon>
        <taxon>Pterygota</taxon>
        <taxon>Neoptera</taxon>
        <taxon>Endopterygota</taxon>
        <taxon>Diptera</taxon>
        <taxon>Nematocera</taxon>
        <taxon>Psychodoidea</taxon>
        <taxon>Psychodidae</taxon>
        <taxon>Phlebotomus</taxon>
        <taxon>Phlebotomus</taxon>
    </lineage>
</organism>
<sequence length="71" mass="8034">MPWSVSHRQVHILQIRIPTEQVTLLARDFCPQLSRFFCAYSATKGAPQQSAKNASRMLSSMESRQLVNTAI</sequence>
<keyword evidence="2" id="KW-1185">Reference proteome</keyword>
<evidence type="ECO:0000313" key="1">
    <source>
        <dbReference type="EnsemblMetazoa" id="PPAI004757-PA"/>
    </source>
</evidence>
<name>A0A1B0DAQ2_PHLPP</name>
<proteinExistence type="predicted"/>
<dbReference type="AlphaFoldDB" id="A0A1B0DAQ2"/>
<dbReference type="EnsemblMetazoa" id="PPAI004757-RA">
    <property type="protein sequence ID" value="PPAI004757-PA"/>
    <property type="gene ID" value="PPAI004757"/>
</dbReference>